<evidence type="ECO:0000313" key="9">
    <source>
        <dbReference type="Proteomes" id="UP000587472"/>
    </source>
</evidence>
<dbReference type="GO" id="GO:0004519">
    <property type="term" value="F:endonuclease activity"/>
    <property type="evidence" value="ECO:0007669"/>
    <property type="project" value="UniProtKB-KW"/>
</dbReference>
<keyword evidence="2" id="KW-0548">Nucleotidyltransferase</keyword>
<comment type="caution">
    <text evidence="8">The sequence shown here is derived from an EMBL/GenBank/DDBJ whole genome shotgun (WGS) entry which is preliminary data.</text>
</comment>
<dbReference type="EMBL" id="VWZZ01007081">
    <property type="protein sequence ID" value="NXJ00785.1"/>
    <property type="molecule type" value="Genomic_DNA"/>
</dbReference>
<dbReference type="GO" id="GO:0016787">
    <property type="term" value="F:hydrolase activity"/>
    <property type="evidence" value="ECO:0007669"/>
    <property type="project" value="UniProtKB-KW"/>
</dbReference>
<dbReference type="Pfam" id="PF06817">
    <property type="entry name" value="RVT_thumb"/>
    <property type="match status" value="1"/>
</dbReference>
<accession>A0A7K9XT98</accession>
<evidence type="ECO:0000256" key="2">
    <source>
        <dbReference type="ARBA" id="ARBA00022695"/>
    </source>
</evidence>
<dbReference type="AlphaFoldDB" id="A0A7K9XT98"/>
<sequence>PWKYLGWLLFGRTLKPQQLCLANCVSTLNDLQQLLGAVNWIRPILGISSRELGTL</sequence>
<evidence type="ECO:0000259" key="7">
    <source>
        <dbReference type="Pfam" id="PF06817"/>
    </source>
</evidence>
<evidence type="ECO:0000256" key="6">
    <source>
        <dbReference type="ARBA" id="ARBA00022918"/>
    </source>
</evidence>
<dbReference type="InterPro" id="IPR010661">
    <property type="entry name" value="RVT_thumb"/>
</dbReference>
<feature type="non-terminal residue" evidence="8">
    <location>
        <position position="1"/>
    </location>
</feature>
<keyword evidence="5" id="KW-0378">Hydrolase</keyword>
<reference evidence="8 9" key="1">
    <citation type="submission" date="2019-09" db="EMBL/GenBank/DDBJ databases">
        <title>Bird 10,000 Genomes (B10K) Project - Family phase.</title>
        <authorList>
            <person name="Zhang G."/>
        </authorList>
    </citation>
    <scope>NUCLEOTIDE SEQUENCE [LARGE SCALE GENOMIC DNA]</scope>
    <source>
        <strain evidence="8">B10K-DU-001-60</strain>
        <tissue evidence="8">Muscle</tissue>
    </source>
</reference>
<evidence type="ECO:0000256" key="4">
    <source>
        <dbReference type="ARBA" id="ARBA00022759"/>
    </source>
</evidence>
<dbReference type="Proteomes" id="UP000587472">
    <property type="component" value="Unassembled WGS sequence"/>
</dbReference>
<name>A0A7K9XT98_9GRUI</name>
<gene>
    <name evidence="8" type="primary">Ervk18_4</name>
    <name evidence="8" type="ORF">PSOCRE_R15460</name>
</gene>
<dbReference type="Gene3D" id="3.30.70.270">
    <property type="match status" value="1"/>
</dbReference>
<evidence type="ECO:0000256" key="3">
    <source>
        <dbReference type="ARBA" id="ARBA00022722"/>
    </source>
</evidence>
<feature type="non-terminal residue" evidence="8">
    <location>
        <position position="55"/>
    </location>
</feature>
<organism evidence="8 9">
    <name type="scientific">Psophia crepitans</name>
    <name type="common">common trumpeter</name>
    <dbReference type="NCBI Taxonomy" id="54359"/>
    <lineage>
        <taxon>Eukaryota</taxon>
        <taxon>Metazoa</taxon>
        <taxon>Chordata</taxon>
        <taxon>Craniata</taxon>
        <taxon>Vertebrata</taxon>
        <taxon>Euteleostomi</taxon>
        <taxon>Archelosauria</taxon>
        <taxon>Archosauria</taxon>
        <taxon>Dinosauria</taxon>
        <taxon>Saurischia</taxon>
        <taxon>Theropoda</taxon>
        <taxon>Coelurosauria</taxon>
        <taxon>Aves</taxon>
        <taxon>Neognathae</taxon>
        <taxon>Neoaves</taxon>
        <taxon>Gruiformes</taxon>
        <taxon>Psophiidae</taxon>
        <taxon>Psophia</taxon>
    </lineage>
</organism>
<keyword evidence="1" id="KW-0808">Transferase</keyword>
<dbReference type="SUPFAM" id="SSF56672">
    <property type="entry name" value="DNA/RNA polymerases"/>
    <property type="match status" value="1"/>
</dbReference>
<dbReference type="GO" id="GO:0003964">
    <property type="term" value="F:RNA-directed DNA polymerase activity"/>
    <property type="evidence" value="ECO:0007669"/>
    <property type="project" value="UniProtKB-KW"/>
</dbReference>
<dbReference type="PANTHER" id="PTHR41694:SF3">
    <property type="entry name" value="RNA-DIRECTED DNA POLYMERASE-RELATED"/>
    <property type="match status" value="1"/>
</dbReference>
<protein>
    <submittedName>
        <fullName evidence="8">POK18 protein</fullName>
    </submittedName>
</protein>
<keyword evidence="3" id="KW-0540">Nuclease</keyword>
<feature type="domain" description="Reverse transcriptase thumb" evidence="7">
    <location>
        <begin position="18"/>
        <end position="54"/>
    </location>
</feature>
<keyword evidence="9" id="KW-1185">Reference proteome</keyword>
<proteinExistence type="predicted"/>
<evidence type="ECO:0000256" key="1">
    <source>
        <dbReference type="ARBA" id="ARBA00022679"/>
    </source>
</evidence>
<dbReference type="InterPro" id="IPR043502">
    <property type="entry name" value="DNA/RNA_pol_sf"/>
</dbReference>
<dbReference type="InterPro" id="IPR043128">
    <property type="entry name" value="Rev_trsase/Diguanyl_cyclase"/>
</dbReference>
<evidence type="ECO:0000256" key="5">
    <source>
        <dbReference type="ARBA" id="ARBA00022801"/>
    </source>
</evidence>
<keyword evidence="6" id="KW-0695">RNA-directed DNA polymerase</keyword>
<keyword evidence="4" id="KW-0255">Endonuclease</keyword>
<evidence type="ECO:0000313" key="8">
    <source>
        <dbReference type="EMBL" id="NXJ00785.1"/>
    </source>
</evidence>
<dbReference type="PANTHER" id="PTHR41694">
    <property type="entry name" value="ENDOGENOUS RETROVIRUS GROUP K MEMBER POL PROTEIN"/>
    <property type="match status" value="1"/>
</dbReference>
<dbReference type="GO" id="GO:0035613">
    <property type="term" value="F:RNA stem-loop binding"/>
    <property type="evidence" value="ECO:0007669"/>
    <property type="project" value="TreeGrafter"/>
</dbReference>